<feature type="transmembrane region" description="Helical" evidence="1">
    <location>
        <begin position="177"/>
        <end position="196"/>
    </location>
</feature>
<reference evidence="2 3" key="1">
    <citation type="journal article" date="2022" name="Evol. Bioinform. Online">
        <title>Draft Genome Sequence of Oceanobacillus jordanicus Strain GSFE11, a Halotolerant Plant Growth-Promoting Bacterial Endophyte Isolated From the Jordan Valley.</title>
        <authorList>
            <person name="Alhindi T."/>
            <person name="Albdaiwi R."/>
        </authorList>
    </citation>
    <scope>NUCLEOTIDE SEQUENCE [LARGE SCALE GENOMIC DNA]</scope>
    <source>
        <strain evidence="2 3">GSFE11</strain>
    </source>
</reference>
<keyword evidence="1" id="KW-0812">Transmembrane</keyword>
<keyword evidence="1" id="KW-1133">Transmembrane helix</keyword>
<proteinExistence type="predicted"/>
<dbReference type="EMBL" id="JAIFZM010000010">
    <property type="protein sequence ID" value="MCG3419965.1"/>
    <property type="molecule type" value="Genomic_DNA"/>
</dbReference>
<protein>
    <submittedName>
        <fullName evidence="2">Uncharacterized protein</fullName>
    </submittedName>
</protein>
<evidence type="ECO:0000313" key="3">
    <source>
        <dbReference type="Proteomes" id="UP001199631"/>
    </source>
</evidence>
<accession>A0AAW5B6A9</accession>
<evidence type="ECO:0000313" key="2">
    <source>
        <dbReference type="EMBL" id="MCG3419965.1"/>
    </source>
</evidence>
<keyword evidence="1" id="KW-0472">Membrane</keyword>
<gene>
    <name evidence="2" type="ORF">K3T81_12440</name>
</gene>
<name>A0AAW5B6A9_9BACI</name>
<dbReference type="RefSeq" id="WP_238020389.1">
    <property type="nucleotide sequence ID" value="NZ_JAIFZM010000010.1"/>
</dbReference>
<dbReference type="Proteomes" id="UP001199631">
    <property type="component" value="Unassembled WGS sequence"/>
</dbReference>
<comment type="caution">
    <text evidence="2">The sequence shown here is derived from an EMBL/GenBank/DDBJ whole genome shotgun (WGS) entry which is preliminary data.</text>
</comment>
<organism evidence="2 3">
    <name type="scientific">Oceanobacillus jordanicus</name>
    <dbReference type="NCBI Taxonomy" id="2867266"/>
    <lineage>
        <taxon>Bacteria</taxon>
        <taxon>Bacillati</taxon>
        <taxon>Bacillota</taxon>
        <taxon>Bacilli</taxon>
        <taxon>Bacillales</taxon>
        <taxon>Bacillaceae</taxon>
        <taxon>Oceanobacillus</taxon>
    </lineage>
</organism>
<sequence length="211" mass="23984">MLRSNKRRRQLNKVKEGNGEKLKDYKKWHIFTRTVFYIKIKNDKGELVDYAINYPYFVEEPRAELYRAGKQVAYSKLPATFSIDDGVIEVSSGSYGIKRMHYVDNEGKEYPLHPANNSVRGLRLRLEKKHPTLSKLVGCTSICLLLLTAILGLPQIMEGITQIPWVSDNFGTFVSPINFNYIENILIAGIGALAGAERALLLRNKRLLALL</sequence>
<keyword evidence="3" id="KW-1185">Reference proteome</keyword>
<evidence type="ECO:0000256" key="1">
    <source>
        <dbReference type="SAM" id="Phobius"/>
    </source>
</evidence>
<dbReference type="AlphaFoldDB" id="A0AAW5B6A9"/>
<feature type="transmembrane region" description="Helical" evidence="1">
    <location>
        <begin position="133"/>
        <end position="157"/>
    </location>
</feature>